<keyword evidence="5" id="KW-0539">Nucleus</keyword>
<accession>A0A6V7P183</accession>
<dbReference type="AlphaFoldDB" id="A0A6V7P183"/>
<sequence length="691" mass="77245">MMGSSSTEGSRSMGIDLDKLPIKRLESIDEFGNEQFPRTSNPRPAVLWIDFCFLLDRSNEEQRLAQIRRIDFSSVVEKDAKKAKKTSSSASKEAPQAWPWQGLVDNLHLAHQELSVIIDLINTVEANDAVAVAGMQRPKQLPSEALADLAVSAATKLHRLRNLGRYFRQSSKALEQQVLREARFYGSLIRLQQNWKVKRQRLATSGPGSEGFSFDLLDSSALSDLAAISRPLSMATVRIDHDSAGNLAIQVPKKSCRSLSVQFLGADTSCKRSFFSKGEVYNSSALAQAAKREALTDEDVNKCVKGAHSVLREIHRSIFEEQVFDVLNLETYNPSQGINVTGMREDFLQLAIGQENSLCICLVPSGGEDVSQMILTGHTHSEESEFSSSELAVTDEKHDPFKKKLLDVPSPISLEIYLLYIFHEYFLTRAKERHYHVNHRPQLSGQPPGSSYALLDHFCMTVAHRMFSNKVLSEIERLVSRVPYLHLISQFTWHSRTSSWSLCLKVPEPSLHAGQIRKLSDNQEVKCKIRSQFHTKVILKDDQISVTGEGSPSIVGSFNGNYSDLCLINCFGCDLEDLPMILLQQIAGQVIHWLHEEALVVGMNASRDFLCLYFDLDQGDTLGLVAHVDPDDVYGCISWWVVLENWSMEEGKLSTGNGESENRKFLGYLSLEALYSTVMDLISLCSAGGNH</sequence>
<name>A0A6V7P183_ANACO</name>
<gene>
    <name evidence="6" type="ORF">CB5_LOCUS7525</name>
</gene>
<evidence type="ECO:0000256" key="4">
    <source>
        <dbReference type="ARBA" id="ARBA00023163"/>
    </source>
</evidence>
<dbReference type="InterPro" id="IPR019313">
    <property type="entry name" value="Mediator_Med17"/>
</dbReference>
<dbReference type="GO" id="GO:0016592">
    <property type="term" value="C:mediator complex"/>
    <property type="evidence" value="ECO:0007669"/>
    <property type="project" value="InterPro"/>
</dbReference>
<organism evidence="6">
    <name type="scientific">Ananas comosus var. bracteatus</name>
    <name type="common">red pineapple</name>
    <dbReference type="NCBI Taxonomy" id="296719"/>
    <lineage>
        <taxon>Eukaryota</taxon>
        <taxon>Viridiplantae</taxon>
        <taxon>Streptophyta</taxon>
        <taxon>Embryophyta</taxon>
        <taxon>Tracheophyta</taxon>
        <taxon>Spermatophyta</taxon>
        <taxon>Magnoliopsida</taxon>
        <taxon>Liliopsida</taxon>
        <taxon>Poales</taxon>
        <taxon>Bromeliaceae</taxon>
        <taxon>Bromelioideae</taxon>
        <taxon>Ananas</taxon>
    </lineage>
</organism>
<evidence type="ECO:0000256" key="5">
    <source>
        <dbReference type="ARBA" id="ARBA00023242"/>
    </source>
</evidence>
<evidence type="ECO:0000313" key="6">
    <source>
        <dbReference type="EMBL" id="CAD1824314.1"/>
    </source>
</evidence>
<comment type="subcellular location">
    <subcellularLocation>
        <location evidence="1">Nucleus</location>
    </subcellularLocation>
</comment>
<evidence type="ECO:0000256" key="3">
    <source>
        <dbReference type="ARBA" id="ARBA00023015"/>
    </source>
</evidence>
<dbReference type="GO" id="GO:0003712">
    <property type="term" value="F:transcription coregulator activity"/>
    <property type="evidence" value="ECO:0007669"/>
    <property type="project" value="InterPro"/>
</dbReference>
<evidence type="ECO:0008006" key="7">
    <source>
        <dbReference type="Google" id="ProtNLM"/>
    </source>
</evidence>
<dbReference type="PANTHER" id="PTHR13114:SF7">
    <property type="entry name" value="MEDIATOR OF RNA POLYMERASE II TRANSCRIPTION SUBUNIT 17"/>
    <property type="match status" value="1"/>
</dbReference>
<dbReference type="EMBL" id="LR862143">
    <property type="protein sequence ID" value="CAD1824314.1"/>
    <property type="molecule type" value="Genomic_DNA"/>
</dbReference>
<dbReference type="GO" id="GO:0070847">
    <property type="term" value="C:core mediator complex"/>
    <property type="evidence" value="ECO:0007669"/>
    <property type="project" value="TreeGrafter"/>
</dbReference>
<protein>
    <recommendedName>
        <fullName evidence="7">Mediator of RNA polymerase II transcription subunit 17</fullName>
    </recommendedName>
</protein>
<evidence type="ECO:0000256" key="1">
    <source>
        <dbReference type="ARBA" id="ARBA00004123"/>
    </source>
</evidence>
<comment type="similarity">
    <text evidence="2">Belongs to the Mediator complex subunit 17 family.</text>
</comment>
<dbReference type="PANTHER" id="PTHR13114">
    <property type="entry name" value="MEDIATOR OF RNA POLYMERASE II TRANSCRIPTION SUBUNIT 17"/>
    <property type="match status" value="1"/>
</dbReference>
<proteinExistence type="inferred from homology"/>
<reference evidence="6" key="1">
    <citation type="submission" date="2020-07" db="EMBL/GenBank/DDBJ databases">
        <authorList>
            <person name="Lin J."/>
        </authorList>
    </citation>
    <scope>NUCLEOTIDE SEQUENCE</scope>
</reference>
<evidence type="ECO:0000256" key="2">
    <source>
        <dbReference type="ARBA" id="ARBA00005635"/>
    </source>
</evidence>
<dbReference type="GO" id="GO:0006357">
    <property type="term" value="P:regulation of transcription by RNA polymerase II"/>
    <property type="evidence" value="ECO:0007669"/>
    <property type="project" value="InterPro"/>
</dbReference>
<keyword evidence="4" id="KW-0804">Transcription</keyword>
<keyword evidence="3" id="KW-0805">Transcription regulation</keyword>